<evidence type="ECO:0000313" key="2">
    <source>
        <dbReference type="EMBL" id="TPX15056.1"/>
    </source>
</evidence>
<dbReference type="InterPro" id="IPR000086">
    <property type="entry name" value="NUDIX_hydrolase_dom"/>
</dbReference>
<dbReference type="PROSITE" id="PS51462">
    <property type="entry name" value="NUDIX"/>
    <property type="match status" value="1"/>
</dbReference>
<dbReference type="FunCoup" id="A0A507B7E1">
    <property type="interactions" value="57"/>
</dbReference>
<reference evidence="2 3" key="1">
    <citation type="submission" date="2019-06" db="EMBL/GenBank/DDBJ databases">
        <title>Draft genome sequence of the filamentous fungus Phialemoniopsis curvata isolated from diesel fuel.</title>
        <authorList>
            <person name="Varaljay V.A."/>
            <person name="Lyon W.J."/>
            <person name="Crouch A.L."/>
            <person name="Drake C.E."/>
            <person name="Hollomon J.M."/>
            <person name="Nadeau L.J."/>
            <person name="Nunn H.S."/>
            <person name="Stevenson B.S."/>
            <person name="Bojanowski C.L."/>
            <person name="Crookes-Goodson W.J."/>
        </authorList>
    </citation>
    <scope>NUCLEOTIDE SEQUENCE [LARGE SCALE GENOMIC DNA]</scope>
    <source>
        <strain evidence="2 3">D216</strain>
    </source>
</reference>
<dbReference type="GO" id="GO:0044715">
    <property type="term" value="F:8-oxo-dGDP phosphatase activity"/>
    <property type="evidence" value="ECO:0007669"/>
    <property type="project" value="UniProtKB-ARBA"/>
</dbReference>
<dbReference type="Proteomes" id="UP000319257">
    <property type="component" value="Unassembled WGS sequence"/>
</dbReference>
<dbReference type="FunFam" id="3.90.79.10:FF:000019">
    <property type="entry name" value="Thiamin pyrophosphokinase, putative"/>
    <property type="match status" value="1"/>
</dbReference>
<dbReference type="OrthoDB" id="10261522at2759"/>
<keyword evidence="3" id="KW-1185">Reference proteome</keyword>
<dbReference type="Pfam" id="PF00293">
    <property type="entry name" value="NUDIX"/>
    <property type="match status" value="1"/>
</dbReference>
<organism evidence="2 3">
    <name type="scientific">Thyridium curvatum</name>
    <dbReference type="NCBI Taxonomy" id="1093900"/>
    <lineage>
        <taxon>Eukaryota</taxon>
        <taxon>Fungi</taxon>
        <taxon>Dikarya</taxon>
        <taxon>Ascomycota</taxon>
        <taxon>Pezizomycotina</taxon>
        <taxon>Sordariomycetes</taxon>
        <taxon>Sordariomycetidae</taxon>
        <taxon>Thyridiales</taxon>
        <taxon>Thyridiaceae</taxon>
        <taxon>Thyridium</taxon>
    </lineage>
</organism>
<gene>
    <name evidence="2" type="ORF">E0L32_004886</name>
</gene>
<feature type="domain" description="Nudix hydrolase" evidence="1">
    <location>
        <begin position="144"/>
        <end position="293"/>
    </location>
</feature>
<dbReference type="InterPro" id="IPR015797">
    <property type="entry name" value="NUDIX_hydrolase-like_dom_sf"/>
</dbReference>
<sequence length="336" mass="38092">MTQKLKNIDLINYCDAFPYPTTEPEEYATQLQALWKVVCDDAEGPVEIGYMLQHVYDKFVQLPSSLRGETRVDETAKTVHILGGLKTEAERTKKVAEITAHWRATKSFDALRGWRDEIWPVYGRKGELLFSVERSALGLFGCMRYGVHMTAYVSSPESPYGIKIWVPKRSATKPTYPSMLDNTVAGGLMTAEDPFECVIREADEEASLPDALVRNHTQKIGIMSYIYITDTRSGGEQGLIYPEVQWIYDLKLPEDVILVPKDGEAERFDLCTVDQVKQFLADGLFKPNCAVVTIDFFIRHGILTRENEPAFDEIVDRLHRIMPFPGPHRELGQPGQ</sequence>
<dbReference type="InterPro" id="IPR031804">
    <property type="entry name" value="DUF4743"/>
</dbReference>
<proteinExistence type="predicted"/>
<dbReference type="RefSeq" id="XP_030996767.1">
    <property type="nucleotide sequence ID" value="XM_031139345.1"/>
</dbReference>
<accession>A0A507B7E1</accession>
<dbReference type="CDD" id="cd03676">
    <property type="entry name" value="NUDIX_Tnr3_like"/>
    <property type="match status" value="1"/>
</dbReference>
<comment type="caution">
    <text evidence="2">The sequence shown here is derived from an EMBL/GenBank/DDBJ whole genome shotgun (WGS) entry which is preliminary data.</text>
</comment>
<dbReference type="InParanoid" id="A0A507B7E1"/>
<dbReference type="PANTHER" id="PTHR13622:SF8">
    <property type="entry name" value="THIAMIN PYROPHOSPHOKINASE 1"/>
    <property type="match status" value="1"/>
</dbReference>
<dbReference type="GeneID" id="41972333"/>
<evidence type="ECO:0000313" key="3">
    <source>
        <dbReference type="Proteomes" id="UP000319257"/>
    </source>
</evidence>
<dbReference type="PANTHER" id="PTHR13622">
    <property type="entry name" value="THIAMIN PYROPHOSPHOKINASE"/>
    <property type="match status" value="1"/>
</dbReference>
<name>A0A507B7E1_9PEZI</name>
<dbReference type="SUPFAM" id="SSF55811">
    <property type="entry name" value="Nudix"/>
    <property type="match status" value="1"/>
</dbReference>
<dbReference type="Gene3D" id="3.90.79.10">
    <property type="entry name" value="Nucleoside Triphosphate Pyrophosphohydrolase"/>
    <property type="match status" value="1"/>
</dbReference>
<dbReference type="STRING" id="1093900.A0A507B7E1"/>
<protein>
    <recommendedName>
        <fullName evidence="1">Nudix hydrolase domain-containing protein</fullName>
    </recommendedName>
</protein>
<dbReference type="AlphaFoldDB" id="A0A507B7E1"/>
<dbReference type="Pfam" id="PF15916">
    <property type="entry name" value="DUF4743"/>
    <property type="match status" value="1"/>
</dbReference>
<evidence type="ECO:0000259" key="1">
    <source>
        <dbReference type="PROSITE" id="PS51462"/>
    </source>
</evidence>
<dbReference type="EMBL" id="SKBQ01000024">
    <property type="protein sequence ID" value="TPX15056.1"/>
    <property type="molecule type" value="Genomic_DNA"/>
</dbReference>